<reference evidence="1 2" key="1">
    <citation type="submission" date="2020-04" db="EMBL/GenBank/DDBJ databases">
        <title>Acinetobacter Taxon 24.</title>
        <authorList>
            <person name="Nemec A."/>
            <person name="Radolfova-Krizova L."/>
            <person name="Higgins P.G."/>
            <person name="Spanelova P."/>
        </authorList>
    </citation>
    <scope>NUCLEOTIDE SEQUENCE [LARGE SCALE GENOMIC DNA]</scope>
    <source>
        <strain evidence="1 2">ANC 4279</strain>
    </source>
</reference>
<name>A0ABX1V267_9GAMM</name>
<dbReference type="Proteomes" id="UP000546536">
    <property type="component" value="Unassembled WGS sequence"/>
</dbReference>
<sequence>MNDFFLATNRSIKVSVLNIDIEVRQIQMKEFDIWATHAEVIKNFIKDRNHSDEILTELFTAHGVQVISTIACVTDLDNDSLLKLAANEQEFKQLLKAVLNVNHAYFKYEKPKRRSKKTQTSEATWFDSFQYLISAGHLPDNIMNMTYGAFDQYLKSAQKDHKNKLQYLSSVIRSAHHANAKEFKKFFEELKG</sequence>
<comment type="caution">
    <text evidence="1">The sequence shown here is derived from an EMBL/GenBank/DDBJ whole genome shotgun (WGS) entry which is preliminary data.</text>
</comment>
<protein>
    <submittedName>
        <fullName evidence="1">Uncharacterized protein</fullName>
    </submittedName>
</protein>
<dbReference type="RefSeq" id="WP_171543510.1">
    <property type="nucleotide sequence ID" value="NZ_JABERG010000001.1"/>
</dbReference>
<organism evidence="1 2">
    <name type="scientific">Acinetobacter terrae</name>
    <dbReference type="NCBI Taxonomy" id="2731247"/>
    <lineage>
        <taxon>Bacteria</taxon>
        <taxon>Pseudomonadati</taxon>
        <taxon>Pseudomonadota</taxon>
        <taxon>Gammaproteobacteria</taxon>
        <taxon>Moraxellales</taxon>
        <taxon>Moraxellaceae</taxon>
        <taxon>Acinetobacter</taxon>
        <taxon>Acinetobacter Taxon 24</taxon>
    </lineage>
</organism>
<evidence type="ECO:0000313" key="1">
    <source>
        <dbReference type="EMBL" id="NNH86253.1"/>
    </source>
</evidence>
<accession>A0ABX1V267</accession>
<keyword evidence="2" id="KW-1185">Reference proteome</keyword>
<proteinExistence type="predicted"/>
<dbReference type="EMBL" id="JABERG010000001">
    <property type="protein sequence ID" value="NNH86253.1"/>
    <property type="molecule type" value="Genomic_DNA"/>
</dbReference>
<evidence type="ECO:0000313" key="2">
    <source>
        <dbReference type="Proteomes" id="UP000546536"/>
    </source>
</evidence>
<gene>
    <name evidence="1" type="ORF">HLH13_00705</name>
</gene>